<name>A0ABQ8MGF0_LABRO</name>
<organism evidence="2 3">
    <name type="scientific">Labeo rohita</name>
    <name type="common">Indian major carp</name>
    <name type="synonym">Cyprinus rohita</name>
    <dbReference type="NCBI Taxonomy" id="84645"/>
    <lineage>
        <taxon>Eukaryota</taxon>
        <taxon>Metazoa</taxon>
        <taxon>Chordata</taxon>
        <taxon>Craniata</taxon>
        <taxon>Vertebrata</taxon>
        <taxon>Euteleostomi</taxon>
        <taxon>Actinopterygii</taxon>
        <taxon>Neopterygii</taxon>
        <taxon>Teleostei</taxon>
        <taxon>Ostariophysi</taxon>
        <taxon>Cypriniformes</taxon>
        <taxon>Cyprinidae</taxon>
        <taxon>Labeoninae</taxon>
        <taxon>Labeonini</taxon>
        <taxon>Labeo</taxon>
    </lineage>
</organism>
<proteinExistence type="predicted"/>
<protein>
    <submittedName>
        <fullName evidence="2">Ephrin-A5b</fullName>
    </submittedName>
</protein>
<keyword evidence="3" id="KW-1185">Reference proteome</keyword>
<accession>A0ABQ8MGF0</accession>
<comment type="caution">
    <text evidence="2">The sequence shown here is derived from an EMBL/GenBank/DDBJ whole genome shotgun (WGS) entry which is preliminary data.</text>
</comment>
<evidence type="ECO:0000313" key="3">
    <source>
        <dbReference type="Proteomes" id="UP000830375"/>
    </source>
</evidence>
<dbReference type="Proteomes" id="UP000830375">
    <property type="component" value="Unassembled WGS sequence"/>
</dbReference>
<reference evidence="2 3" key="1">
    <citation type="submission" date="2022-01" db="EMBL/GenBank/DDBJ databases">
        <title>A high-quality chromosome-level genome assembly of rohu carp, Labeo rohita.</title>
        <authorList>
            <person name="Arick M.A. II"/>
            <person name="Hsu C.-Y."/>
            <person name="Magbanua Z."/>
            <person name="Pechanova O."/>
            <person name="Grover C."/>
            <person name="Miller E."/>
            <person name="Thrash A."/>
            <person name="Ezzel L."/>
            <person name="Alam S."/>
            <person name="Benzie J."/>
            <person name="Hamilton M."/>
            <person name="Karsi A."/>
            <person name="Lawrence M.L."/>
            <person name="Peterson D.G."/>
        </authorList>
    </citation>
    <scope>NUCLEOTIDE SEQUENCE [LARGE SCALE GENOMIC DNA]</scope>
    <source>
        <strain evidence="3">BAU-BD-2019</strain>
        <tissue evidence="2">Blood</tissue>
    </source>
</reference>
<dbReference type="EMBL" id="JACTAM010000008">
    <property type="protein sequence ID" value="KAI2661957.1"/>
    <property type="molecule type" value="Genomic_DNA"/>
</dbReference>
<sequence>MIGLRYLFHFFVFVDGCEKTIGVHDRVFVDDKVDNALEPREVDNFFFFWSTHFQTTPVTRPNRPGATCRLQACGTKRHAPCWPCCCSASLCSSPYSPSPAPQAALGKPHVPQRPAPGRA</sequence>
<feature type="region of interest" description="Disordered" evidence="1">
    <location>
        <begin position="92"/>
        <end position="119"/>
    </location>
</feature>
<evidence type="ECO:0000256" key="1">
    <source>
        <dbReference type="SAM" id="MobiDB-lite"/>
    </source>
</evidence>
<evidence type="ECO:0000313" key="2">
    <source>
        <dbReference type="EMBL" id="KAI2661957.1"/>
    </source>
</evidence>
<gene>
    <name evidence="2" type="ORF">H4Q32_007672</name>
</gene>